<comment type="caution">
    <text evidence="1">The sequence shown here is derived from an EMBL/GenBank/DDBJ whole genome shotgun (WGS) entry which is preliminary data.</text>
</comment>
<evidence type="ECO:0000313" key="1">
    <source>
        <dbReference type="EMBL" id="RSH85482.1"/>
    </source>
</evidence>
<organism evidence="1 2">
    <name type="scientific">Saitozyma podzolica</name>
    <dbReference type="NCBI Taxonomy" id="1890683"/>
    <lineage>
        <taxon>Eukaryota</taxon>
        <taxon>Fungi</taxon>
        <taxon>Dikarya</taxon>
        <taxon>Basidiomycota</taxon>
        <taxon>Agaricomycotina</taxon>
        <taxon>Tremellomycetes</taxon>
        <taxon>Tremellales</taxon>
        <taxon>Trimorphomycetaceae</taxon>
        <taxon>Saitozyma</taxon>
    </lineage>
</organism>
<dbReference type="EMBL" id="RSCD01000020">
    <property type="protein sequence ID" value="RSH85482.1"/>
    <property type="molecule type" value="Genomic_DNA"/>
</dbReference>
<protein>
    <submittedName>
        <fullName evidence="1">Uncharacterized protein</fullName>
    </submittedName>
</protein>
<gene>
    <name evidence="1" type="ORF">EHS25_004878</name>
</gene>
<proteinExistence type="predicted"/>
<name>A0A427Y303_9TREE</name>
<dbReference type="AlphaFoldDB" id="A0A427Y303"/>
<sequence length="283" mass="31118">MVELVVPKTPDEVEELGRSLTDGPVDENDTRVLVSAILCFAGPTIFVSELEKRADAFRLAISLVASLDKIHETTSYLHPDFATRQALWRLAKRLVGLRPTSRRPTSFLTSSALVVFGAMSHAFLPLEEVCADMDPAFAMTAPSGIRAGIFKTDVEMVSSLPIHVALYHTRALRLTILYDAPLAEQQSLAAAGARLALSMVGTVYGAEWAFLASVVAVQGDKPEAEYANELAELEILSRSPDYILRLEFIRVLQSLRKLKLDAIDGVEAFIEKLDDLKQFNLSE</sequence>
<accession>A0A427Y303</accession>
<evidence type="ECO:0000313" key="2">
    <source>
        <dbReference type="Proteomes" id="UP000279259"/>
    </source>
</evidence>
<reference evidence="1 2" key="1">
    <citation type="submission" date="2018-11" db="EMBL/GenBank/DDBJ databases">
        <title>Genome sequence of Saitozyma podzolica DSM 27192.</title>
        <authorList>
            <person name="Aliyu H."/>
            <person name="Gorte O."/>
            <person name="Ochsenreither K."/>
        </authorList>
    </citation>
    <scope>NUCLEOTIDE SEQUENCE [LARGE SCALE GENOMIC DNA]</scope>
    <source>
        <strain evidence="1 2">DSM 27192</strain>
    </source>
</reference>
<keyword evidence="2" id="KW-1185">Reference proteome</keyword>
<dbReference type="Proteomes" id="UP000279259">
    <property type="component" value="Unassembled WGS sequence"/>
</dbReference>